<evidence type="ECO:0000313" key="6">
    <source>
        <dbReference type="EMBL" id="AFL66368.1"/>
    </source>
</evidence>
<dbReference type="Proteomes" id="UP000006175">
    <property type="component" value="Chromosome"/>
</dbReference>
<name>I3XQZ4_DESAM</name>
<keyword evidence="6" id="KW-0969">Cilium</keyword>
<dbReference type="OrthoDB" id="19112at2157"/>
<keyword evidence="6" id="KW-0966">Cell projection</keyword>
<dbReference type="RefSeq" id="WP_014767269.1">
    <property type="nucleotide sequence ID" value="NC_018001.1"/>
</dbReference>
<evidence type="ECO:0000256" key="2">
    <source>
        <dbReference type="ARBA" id="ARBA00010256"/>
    </source>
</evidence>
<keyword evidence="5" id="KW-1133">Transmembrane helix</keyword>
<sequence precursor="true">MPGRRKGKKAIVGIEAAIVLIAFVIVAAALAFVVLNMGMFTTQKSKEVMNQALNEASSALEVDGSVMAYVNNNGKVAAIYIPLKISPGQQAVDLSPDKVDVVVRLPGGTFLKVNSNVTAPVSTPVNLTSLYNSGASSVDAVFYMVQSLQNNTDVPSFKVLEIGEKALLVISLPTGLELEPYQSFTVEIRPLAGAPLTVERMIPPTLPVGEIINLV</sequence>
<protein>
    <recommendedName>
        <fullName evidence="4">Flagellin</fullName>
    </recommendedName>
</protein>
<dbReference type="GO" id="GO:0005198">
    <property type="term" value="F:structural molecule activity"/>
    <property type="evidence" value="ECO:0007669"/>
    <property type="project" value="InterPro"/>
</dbReference>
<dbReference type="GeneID" id="13062152"/>
<gene>
    <name evidence="6" type="ORF">Desfe_0463</name>
</gene>
<dbReference type="InterPro" id="IPR013373">
    <property type="entry name" value="Flagellin/pilin_N_arc"/>
</dbReference>
<organism evidence="6 7">
    <name type="scientific">Desulfurococcus amylolyticus DSM 16532</name>
    <dbReference type="NCBI Taxonomy" id="768672"/>
    <lineage>
        <taxon>Archaea</taxon>
        <taxon>Thermoproteota</taxon>
        <taxon>Thermoprotei</taxon>
        <taxon>Desulfurococcales</taxon>
        <taxon>Desulfurococcaceae</taxon>
        <taxon>Desulfurococcus</taxon>
    </lineage>
</organism>
<dbReference type="NCBIfam" id="TIGR02537">
    <property type="entry name" value="arch_flag_Nterm"/>
    <property type="match status" value="1"/>
</dbReference>
<dbReference type="GO" id="GO:0097589">
    <property type="term" value="C:archaeal-type flagellum"/>
    <property type="evidence" value="ECO:0007669"/>
    <property type="project" value="UniProtKB-SubCell"/>
</dbReference>
<dbReference type="PANTHER" id="PTHR35903">
    <property type="entry name" value="FLAGELLIN B1"/>
    <property type="match status" value="1"/>
</dbReference>
<reference evidence="6 7" key="1">
    <citation type="journal article" date="2012" name="J. Bacteriol.">
        <title>Complete Genome Sequence of Desulfurococcus fermentans, a Hyperthermophilic Cellulolytic Crenarchaeon Isolated from a Freshwater Hot Spring in Kamchatka, Russia.</title>
        <authorList>
            <person name="Susanti D."/>
            <person name="Johnson E.F."/>
            <person name="Rodriguez J.R."/>
            <person name="Anderson I."/>
            <person name="Perevalova A.A."/>
            <person name="Kyrpides N."/>
            <person name="Lucas S."/>
            <person name="Han J."/>
            <person name="Lapidus A."/>
            <person name="Cheng J.F."/>
            <person name="Goodwin L."/>
            <person name="Pitluck S."/>
            <person name="Mavrommatis K."/>
            <person name="Peters L."/>
            <person name="Land M.L."/>
            <person name="Hauser L."/>
            <person name="Gopalan V."/>
            <person name="Chan P.P."/>
            <person name="Lowe T.M."/>
            <person name="Atomi H."/>
            <person name="Bonch-Osmolovskaya E.A."/>
            <person name="Woyke T."/>
            <person name="Mukhopadhyay B."/>
        </authorList>
    </citation>
    <scope>NUCLEOTIDE SEQUENCE [LARGE SCALE GENOMIC DNA]</scope>
    <source>
        <strain evidence="6 7">DSM 16532</strain>
    </source>
</reference>
<accession>I3XQZ4</accession>
<comment type="subcellular location">
    <subcellularLocation>
        <location evidence="1 4">Archaeal flagellum</location>
    </subcellularLocation>
</comment>
<keyword evidence="6" id="KW-0282">Flagellum</keyword>
<keyword evidence="7" id="KW-1185">Reference proteome</keyword>
<dbReference type="KEGG" id="dfd:Desfe_0463"/>
<dbReference type="InterPro" id="IPR002774">
    <property type="entry name" value="Flagellin_arc-type"/>
</dbReference>
<dbReference type="HOGENOM" id="CLU_084671_0_0_2"/>
<dbReference type="EMBL" id="CP003321">
    <property type="protein sequence ID" value="AFL66368.1"/>
    <property type="molecule type" value="Genomic_DNA"/>
</dbReference>
<evidence type="ECO:0000313" key="7">
    <source>
        <dbReference type="Proteomes" id="UP000006175"/>
    </source>
</evidence>
<evidence type="ECO:0000256" key="3">
    <source>
        <dbReference type="ARBA" id="ARBA00022440"/>
    </source>
</evidence>
<comment type="function">
    <text evidence="4">Flagellin is the subunit protein which polymerizes to form the filaments of archaeal flagella.</text>
</comment>
<evidence type="ECO:0000256" key="4">
    <source>
        <dbReference type="RuleBase" id="RU361282"/>
    </source>
</evidence>
<dbReference type="PANTHER" id="PTHR35903:SF1">
    <property type="entry name" value="FLAGELLIN B1"/>
    <property type="match status" value="1"/>
</dbReference>
<keyword evidence="3 4" id="KW-0974">Archaeal flagellum</keyword>
<keyword evidence="5" id="KW-0472">Membrane</keyword>
<keyword evidence="5" id="KW-0812">Transmembrane</keyword>
<comment type="similarity">
    <text evidence="2 4">Belongs to the archaeal flagellin family.</text>
</comment>
<dbReference type="AlphaFoldDB" id="I3XQZ4"/>
<dbReference type="Pfam" id="PF01917">
    <property type="entry name" value="Flagellin_arch-type"/>
    <property type="match status" value="1"/>
</dbReference>
<evidence type="ECO:0000256" key="5">
    <source>
        <dbReference type="SAM" id="Phobius"/>
    </source>
</evidence>
<proteinExistence type="inferred from homology"/>
<feature type="transmembrane region" description="Helical" evidence="5">
    <location>
        <begin position="12"/>
        <end position="35"/>
    </location>
</feature>
<dbReference type="eggNOG" id="arCOG01829">
    <property type="taxonomic scope" value="Archaea"/>
</dbReference>
<evidence type="ECO:0000256" key="1">
    <source>
        <dbReference type="ARBA" id="ARBA00004618"/>
    </source>
</evidence>
<dbReference type="GO" id="GO:0097588">
    <property type="term" value="P:archaeal or bacterial-type flagellum-dependent cell motility"/>
    <property type="evidence" value="ECO:0007669"/>
    <property type="project" value="InterPro"/>
</dbReference>